<comment type="caution">
    <text evidence="2">The sequence shown here is derived from an EMBL/GenBank/DDBJ whole genome shotgun (WGS) entry which is preliminary data.</text>
</comment>
<evidence type="ECO:0000256" key="1">
    <source>
        <dbReference type="SAM" id="Phobius"/>
    </source>
</evidence>
<keyword evidence="3" id="KW-1185">Reference proteome</keyword>
<proteinExistence type="predicted"/>
<evidence type="ECO:0000313" key="3">
    <source>
        <dbReference type="Proteomes" id="UP001319882"/>
    </source>
</evidence>
<gene>
    <name evidence="2" type="ORF">GEV37_06635</name>
</gene>
<keyword evidence="1" id="KW-0472">Membrane</keyword>
<keyword evidence="1" id="KW-0812">Transmembrane</keyword>
<keyword evidence="1" id="KW-1133">Transmembrane helix</keyword>
<protein>
    <submittedName>
        <fullName evidence="2">Uncharacterized protein</fullName>
    </submittedName>
</protein>
<evidence type="ECO:0000313" key="2">
    <source>
        <dbReference type="EMBL" id="MCB8888791.1"/>
    </source>
</evidence>
<accession>A0ABS8DR49</accession>
<reference evidence="2 3" key="1">
    <citation type="journal article" date="2021" name="Sci. Rep.">
        <title>Genome analysis of a halophilic bacterium Halomonas malpeensis YU-PRIM-29(T) reveals its exopolysaccharide and pigment producing capabilities.</title>
        <authorList>
            <person name="Athmika"/>
            <person name="Ghate S.D."/>
            <person name="Arun A.B."/>
            <person name="Rao S.S."/>
            <person name="Kumar S.T.A."/>
            <person name="Kandiyil M.K."/>
            <person name="Saptami K."/>
            <person name="Rekha P.D."/>
        </authorList>
    </citation>
    <scope>NUCLEOTIDE SEQUENCE [LARGE SCALE GENOMIC DNA]</scope>
    <source>
        <strain evidence="3">prim 29</strain>
    </source>
</reference>
<organism evidence="2 3">
    <name type="scientific">Vreelandella malpeensis</name>
    <dbReference type="NCBI Taxonomy" id="1172368"/>
    <lineage>
        <taxon>Bacteria</taxon>
        <taxon>Pseudomonadati</taxon>
        <taxon>Pseudomonadota</taxon>
        <taxon>Gammaproteobacteria</taxon>
        <taxon>Oceanospirillales</taxon>
        <taxon>Halomonadaceae</taxon>
        <taxon>Vreelandella</taxon>
    </lineage>
</organism>
<dbReference type="RefSeq" id="WP_227389454.1">
    <property type="nucleotide sequence ID" value="NZ_JBHSCJ010000010.1"/>
</dbReference>
<dbReference type="Proteomes" id="UP001319882">
    <property type="component" value="Unassembled WGS sequence"/>
</dbReference>
<feature type="transmembrane region" description="Helical" evidence="1">
    <location>
        <begin position="55"/>
        <end position="75"/>
    </location>
</feature>
<sequence length="77" mass="8702">MKDTFEGVIQYTDAQGVKMIRQHLFNGAQPGSQEHLEKYLNEQKLRREKEAHPELLWLTAASFSAGCLATLAFVVPL</sequence>
<dbReference type="EMBL" id="WHVL01000002">
    <property type="protein sequence ID" value="MCB8888791.1"/>
    <property type="molecule type" value="Genomic_DNA"/>
</dbReference>
<name>A0ABS8DR49_9GAMM</name>